<dbReference type="AlphaFoldDB" id="A0A4Q1U1L5"/>
<dbReference type="GO" id="GO:0032259">
    <property type="term" value="P:methylation"/>
    <property type="evidence" value="ECO:0007669"/>
    <property type="project" value="UniProtKB-KW"/>
</dbReference>
<dbReference type="Pfam" id="PF05869">
    <property type="entry name" value="Dam"/>
    <property type="match status" value="1"/>
</dbReference>
<dbReference type="RefSeq" id="WP_129301743.1">
    <property type="nucleotide sequence ID" value="NZ_MSSM01000014.1"/>
</dbReference>
<dbReference type="GO" id="GO:0009007">
    <property type="term" value="F:site-specific DNA-methyltransferase (adenine-specific) activity"/>
    <property type="evidence" value="ECO:0007669"/>
    <property type="project" value="InterPro"/>
</dbReference>
<accession>A0A4Q1U1L5</accession>
<evidence type="ECO:0000313" key="2">
    <source>
        <dbReference type="Proteomes" id="UP000290475"/>
    </source>
</evidence>
<dbReference type="NCBIfam" id="TIGR01712">
    <property type="entry name" value="phage_N6A_met"/>
    <property type="match status" value="1"/>
</dbReference>
<dbReference type="GO" id="GO:0003677">
    <property type="term" value="F:DNA binding"/>
    <property type="evidence" value="ECO:0007669"/>
    <property type="project" value="InterPro"/>
</dbReference>
<keyword evidence="1" id="KW-0489">Methyltransferase</keyword>
<dbReference type="GO" id="GO:0009307">
    <property type="term" value="P:DNA restriction-modification system"/>
    <property type="evidence" value="ECO:0007669"/>
    <property type="project" value="InterPro"/>
</dbReference>
<sequence>MLNKGIFSSDKDDWETPQKLFEKLNDRYHFVIDLAATSKNAKCKNYYTVEDDALSKDWSKVNGPKWLNPPYGRQLGLWVKKAYISSIKCKDPIVLLIPARTDTSYWHEYIFYKAHIDFLRGRLKFEHNGSAGDSAPFPSAIVTYNFDTPWL</sequence>
<evidence type="ECO:0000313" key="1">
    <source>
        <dbReference type="EMBL" id="RXT25073.1"/>
    </source>
</evidence>
<protein>
    <submittedName>
        <fullName evidence="1">Phage N-6-adenine-methyltransferase</fullName>
    </submittedName>
</protein>
<comment type="caution">
    <text evidence="1">The sequence shown here is derived from an EMBL/GenBank/DDBJ whole genome shotgun (WGS) entry which is preliminary data.</text>
</comment>
<proteinExistence type="predicted"/>
<keyword evidence="1" id="KW-0808">Transferase</keyword>
<dbReference type="EMBL" id="MSSM01000014">
    <property type="protein sequence ID" value="RXT25073.1"/>
    <property type="molecule type" value="Genomic_DNA"/>
</dbReference>
<name>A0A4Q1U1L5_9LACO</name>
<reference evidence="1 2" key="1">
    <citation type="submission" date="2017-01" db="EMBL/GenBank/DDBJ databases">
        <title>Lactobacillus chiayiensis sp. nov., a lactic acid bacterium isolated from compost.</title>
        <authorList>
            <person name="Huang C.-H."/>
        </authorList>
    </citation>
    <scope>NUCLEOTIDE SEQUENCE [LARGE SCALE GENOMIC DNA]</scope>
    <source>
        <strain evidence="2">chh01</strain>
    </source>
</reference>
<organism evidence="1 2">
    <name type="scientific">Lacticaseibacillus chiayiensis</name>
    <dbReference type="NCBI Taxonomy" id="2100821"/>
    <lineage>
        <taxon>Bacteria</taxon>
        <taxon>Bacillati</taxon>
        <taxon>Bacillota</taxon>
        <taxon>Bacilli</taxon>
        <taxon>Lactobacillales</taxon>
        <taxon>Lactobacillaceae</taxon>
        <taxon>Lacticaseibacillus</taxon>
    </lineage>
</organism>
<dbReference type="Proteomes" id="UP000290475">
    <property type="component" value="Unassembled WGS sequence"/>
</dbReference>
<dbReference type="InterPro" id="IPR008593">
    <property type="entry name" value="Dam_MeTrfase"/>
</dbReference>
<gene>
    <name evidence="1" type="ORF">BVJ53_06700</name>
</gene>